<gene>
    <name evidence="12" type="ORF">g.43708</name>
    <name evidence="11" type="ORF">g.43713</name>
</gene>
<dbReference type="Gene3D" id="2.40.70.10">
    <property type="entry name" value="Acid Proteases"/>
    <property type="match status" value="1"/>
</dbReference>
<dbReference type="GO" id="GO:0006508">
    <property type="term" value="P:proteolysis"/>
    <property type="evidence" value="ECO:0007669"/>
    <property type="project" value="UniProtKB-KW"/>
</dbReference>
<dbReference type="InterPro" id="IPR021109">
    <property type="entry name" value="Peptidase_aspartic_dom_sf"/>
</dbReference>
<dbReference type="SUPFAM" id="SSF56672">
    <property type="entry name" value="DNA/RNA polymerases"/>
    <property type="match status" value="1"/>
</dbReference>
<dbReference type="InterPro" id="IPR001878">
    <property type="entry name" value="Znf_CCHC"/>
</dbReference>
<dbReference type="FunFam" id="3.10.20.370:FF:000001">
    <property type="entry name" value="Retrovirus-related Pol polyprotein from transposon 17.6-like protein"/>
    <property type="match status" value="1"/>
</dbReference>
<evidence type="ECO:0000256" key="5">
    <source>
        <dbReference type="ARBA" id="ARBA00022750"/>
    </source>
</evidence>
<dbReference type="GO" id="GO:0004519">
    <property type="term" value="F:endonuclease activity"/>
    <property type="evidence" value="ECO:0007669"/>
    <property type="project" value="UniProtKB-KW"/>
</dbReference>
<keyword evidence="1" id="KW-0645">Protease</keyword>
<dbReference type="PANTHER" id="PTHR37984">
    <property type="entry name" value="PROTEIN CBG26694"/>
    <property type="match status" value="1"/>
</dbReference>
<dbReference type="EMBL" id="GEBQ01019358">
    <property type="protein sequence ID" value="JAT20619.1"/>
    <property type="molecule type" value="Transcribed_RNA"/>
</dbReference>
<dbReference type="InterPro" id="IPR041577">
    <property type="entry name" value="RT_RNaseH_2"/>
</dbReference>
<dbReference type="Gene3D" id="3.30.70.270">
    <property type="match status" value="2"/>
</dbReference>
<protein>
    <recommendedName>
        <fullName evidence="10">Reverse transcriptase domain-containing protein</fullName>
    </recommendedName>
</protein>
<evidence type="ECO:0000313" key="12">
    <source>
        <dbReference type="EMBL" id="JAT20619.1"/>
    </source>
</evidence>
<dbReference type="Gene3D" id="3.10.10.10">
    <property type="entry name" value="HIV Type 1 Reverse Transcriptase, subunit A, domain 1"/>
    <property type="match status" value="1"/>
</dbReference>
<keyword evidence="4" id="KW-0540">Nuclease</keyword>
<dbReference type="PANTHER" id="PTHR37984:SF5">
    <property type="entry name" value="PROTEIN NYNRIN-LIKE"/>
    <property type="match status" value="1"/>
</dbReference>
<dbReference type="CDD" id="cd01647">
    <property type="entry name" value="RT_LTR"/>
    <property type="match status" value="1"/>
</dbReference>
<feature type="non-terminal residue" evidence="12">
    <location>
        <position position="836"/>
    </location>
</feature>
<dbReference type="GO" id="GO:0003677">
    <property type="term" value="F:DNA binding"/>
    <property type="evidence" value="ECO:0007669"/>
    <property type="project" value="UniProtKB-KW"/>
</dbReference>
<dbReference type="InterPro" id="IPR000477">
    <property type="entry name" value="RT_dom"/>
</dbReference>
<dbReference type="InterPro" id="IPR043128">
    <property type="entry name" value="Rev_trsase/Diguanyl_cyclase"/>
</dbReference>
<organism evidence="12">
    <name type="scientific">Graphocephala atropunctata</name>
    <dbReference type="NCBI Taxonomy" id="36148"/>
    <lineage>
        <taxon>Eukaryota</taxon>
        <taxon>Metazoa</taxon>
        <taxon>Ecdysozoa</taxon>
        <taxon>Arthropoda</taxon>
        <taxon>Hexapoda</taxon>
        <taxon>Insecta</taxon>
        <taxon>Pterygota</taxon>
        <taxon>Neoptera</taxon>
        <taxon>Paraneoptera</taxon>
        <taxon>Hemiptera</taxon>
        <taxon>Auchenorrhyncha</taxon>
        <taxon>Membracoidea</taxon>
        <taxon>Cicadellidae</taxon>
        <taxon>Cicadellinae</taxon>
        <taxon>Cicadellini</taxon>
        <taxon>Graphocephala</taxon>
    </lineage>
</organism>
<evidence type="ECO:0000256" key="8">
    <source>
        <dbReference type="ARBA" id="ARBA00023125"/>
    </source>
</evidence>
<keyword evidence="3" id="KW-0548">Nucleotidyltransferase</keyword>
<dbReference type="AlphaFoldDB" id="A0A1B6LA85"/>
<evidence type="ECO:0000256" key="4">
    <source>
        <dbReference type="ARBA" id="ARBA00022722"/>
    </source>
</evidence>
<dbReference type="GO" id="GO:0004190">
    <property type="term" value="F:aspartic-type endopeptidase activity"/>
    <property type="evidence" value="ECO:0007669"/>
    <property type="project" value="UniProtKB-KW"/>
</dbReference>
<dbReference type="InterPro" id="IPR050951">
    <property type="entry name" value="Retrovirus_Pol_polyprotein"/>
</dbReference>
<dbReference type="InterPro" id="IPR043502">
    <property type="entry name" value="DNA/RNA_pol_sf"/>
</dbReference>
<feature type="domain" description="Reverse transcriptase" evidence="10">
    <location>
        <begin position="495"/>
        <end position="672"/>
    </location>
</feature>
<evidence type="ECO:0000256" key="3">
    <source>
        <dbReference type="ARBA" id="ARBA00022695"/>
    </source>
</evidence>
<dbReference type="GO" id="GO:0008270">
    <property type="term" value="F:zinc ion binding"/>
    <property type="evidence" value="ECO:0007669"/>
    <property type="project" value="InterPro"/>
</dbReference>
<evidence type="ECO:0000256" key="1">
    <source>
        <dbReference type="ARBA" id="ARBA00022670"/>
    </source>
</evidence>
<dbReference type="SUPFAM" id="SSF50630">
    <property type="entry name" value="Acid proteases"/>
    <property type="match status" value="1"/>
</dbReference>
<evidence type="ECO:0000256" key="2">
    <source>
        <dbReference type="ARBA" id="ARBA00022679"/>
    </source>
</evidence>
<dbReference type="SUPFAM" id="SSF57756">
    <property type="entry name" value="Retrovirus zinc finger-like domains"/>
    <property type="match status" value="1"/>
</dbReference>
<evidence type="ECO:0000256" key="7">
    <source>
        <dbReference type="ARBA" id="ARBA00022918"/>
    </source>
</evidence>
<dbReference type="SMART" id="SM00343">
    <property type="entry name" value="ZnF_C2HC"/>
    <property type="match status" value="2"/>
</dbReference>
<evidence type="ECO:0000259" key="10">
    <source>
        <dbReference type="PROSITE" id="PS50878"/>
    </source>
</evidence>
<dbReference type="Pfam" id="PF00078">
    <property type="entry name" value="RVT_1"/>
    <property type="match status" value="1"/>
</dbReference>
<evidence type="ECO:0000313" key="11">
    <source>
        <dbReference type="EMBL" id="JAT13405.1"/>
    </source>
</evidence>
<dbReference type="Gene3D" id="4.10.60.10">
    <property type="entry name" value="Zinc finger, CCHC-type"/>
    <property type="match status" value="1"/>
</dbReference>
<dbReference type="Pfam" id="PF17919">
    <property type="entry name" value="RT_RNaseH_2"/>
    <property type="match status" value="1"/>
</dbReference>
<keyword evidence="6" id="KW-0378">Hydrolase</keyword>
<keyword evidence="8" id="KW-0238">DNA-binding</keyword>
<reference evidence="12" key="1">
    <citation type="submission" date="2015-11" db="EMBL/GenBank/DDBJ databases">
        <title>De novo transcriptome assembly of four potential Pierce s Disease insect vectors from Arizona vineyards.</title>
        <authorList>
            <person name="Tassone E.E."/>
        </authorList>
    </citation>
    <scope>NUCLEOTIDE SEQUENCE</scope>
</reference>
<sequence>MPKMTNIGRMTDFNPYEEDISSYLLRLKHYFKANEVKDDNKVSILITVIGPKVLAVLSDIISPKKIDEKNYTELCKILEDHYSPKRLVVAERFMFYSRCQKPTETIAEFVVAIKHLASTCVFKTFLMDALRDKLVSGIQNEGIRQKLLSEELDFDQTFALALRLEQAEKQTGIFANQSVHDVSKFSVKRNKNSVSAQIGKSSSVMQGFSGKIKCFRCASVDHKANGCPYSGYKCHMCNKVGHLSKVCKASGAKADKNHKRKYKVHQVEDERCQVRPHVSLNEEMENMALYKLGLNDPGYQVSLVIENVTVNMEVDTGSALTVCPYEIYENNFTQAKLTPSNIKLLTYSGDEVKVMGQAQVNVEYGNKTYSLPLVVVKINRKKQPILLGRNWLKYITLDWKSIFSSSISCLSEKAKGRPRQCIEPSLTQQEVVQPGKIEELKEQFASVFHGGSGEIKDIKARIVLKEGAIPTFCKYRTVPYALRQSVEDELERMISEGIAYPVTSSDWATPIVVVQKVNGVRLAADFRITLNKVIQSEHYPLPQPEDIFASLSGCSYFSVLDMEAAYLQLAVAEESQELLTLATHKGLVRLRRLPYGLSSAPALFQQAIDKIIAGLPGTVAYLDDVLIGGVTQKEAFCRLELVLQRLQEYGVKVNKSKCKFLQPSVKYLGYCLSAEGVSPQEGILDAIHKAPEPTNKEELRAYVGLINYYGKFICNLSEKISCYYDLLKKDAPWVWSKTCSTTFQQSKSWVVSSDVLIHYDVNKPLVLTCDASPRGVGAVLSHLIDGMERPIAFASKTLSKSERNYSQLHKEALALVFGVKKFHKYIYGRTNVILQT</sequence>
<dbReference type="InterPro" id="IPR036875">
    <property type="entry name" value="Znf_CCHC_sf"/>
</dbReference>
<keyword evidence="6" id="KW-0255">Endonuclease</keyword>
<dbReference type="GO" id="GO:0003964">
    <property type="term" value="F:RNA-directed DNA polymerase activity"/>
    <property type="evidence" value="ECO:0007669"/>
    <property type="project" value="UniProtKB-KW"/>
</dbReference>
<proteinExistence type="predicted"/>
<evidence type="ECO:0000256" key="6">
    <source>
        <dbReference type="ARBA" id="ARBA00022759"/>
    </source>
</evidence>
<keyword evidence="2" id="KW-0808">Transferase</keyword>
<keyword evidence="7" id="KW-0695">RNA-directed DNA polymerase</keyword>
<dbReference type="Gene3D" id="3.10.20.370">
    <property type="match status" value="1"/>
</dbReference>
<keyword evidence="5" id="KW-0064">Aspartyl protease</keyword>
<accession>A0A1B6LA85</accession>
<dbReference type="PROSITE" id="PS50878">
    <property type="entry name" value="RT_POL"/>
    <property type="match status" value="1"/>
</dbReference>
<name>A0A1B6LA85_9HEMI</name>
<dbReference type="FunFam" id="3.30.70.270:FF:000063">
    <property type="entry name" value="Zinc knuckle domaincontaining protein"/>
    <property type="match status" value="1"/>
</dbReference>
<evidence type="ECO:0000256" key="9">
    <source>
        <dbReference type="ARBA" id="ARBA00023268"/>
    </source>
</evidence>
<keyword evidence="9" id="KW-0511">Multifunctional enzyme</keyword>
<dbReference type="EMBL" id="GEBQ01026572">
    <property type="protein sequence ID" value="JAT13405.1"/>
    <property type="molecule type" value="Transcribed_RNA"/>
</dbReference>